<dbReference type="FunFam" id="1.10.10.10:FF:000322">
    <property type="entry name" value="Probable disease resistance protein At1g63360"/>
    <property type="match status" value="1"/>
</dbReference>
<dbReference type="Gene3D" id="1.10.8.430">
    <property type="entry name" value="Helical domain of apoptotic protease-activating factors"/>
    <property type="match status" value="1"/>
</dbReference>
<dbReference type="SUPFAM" id="SSF52058">
    <property type="entry name" value="L domain-like"/>
    <property type="match status" value="1"/>
</dbReference>
<dbReference type="InterPro" id="IPR027417">
    <property type="entry name" value="P-loop_NTPase"/>
</dbReference>
<dbReference type="GO" id="GO:0043531">
    <property type="term" value="F:ADP binding"/>
    <property type="evidence" value="ECO:0007669"/>
    <property type="project" value="InterPro"/>
</dbReference>
<dbReference type="Gene3D" id="1.10.10.10">
    <property type="entry name" value="Winged helix-like DNA-binding domain superfamily/Winged helix DNA-binding domain"/>
    <property type="match status" value="1"/>
</dbReference>
<organism evidence="4 5">
    <name type="scientific">Gossypium trilobum</name>
    <dbReference type="NCBI Taxonomy" id="34281"/>
    <lineage>
        <taxon>Eukaryota</taxon>
        <taxon>Viridiplantae</taxon>
        <taxon>Streptophyta</taxon>
        <taxon>Embryophyta</taxon>
        <taxon>Tracheophyta</taxon>
        <taxon>Spermatophyta</taxon>
        <taxon>Magnoliopsida</taxon>
        <taxon>eudicotyledons</taxon>
        <taxon>Gunneridae</taxon>
        <taxon>Pentapetalae</taxon>
        <taxon>rosids</taxon>
        <taxon>malvids</taxon>
        <taxon>Malvales</taxon>
        <taxon>Malvaceae</taxon>
        <taxon>Malvoideae</taxon>
        <taxon>Gossypium</taxon>
    </lineage>
</organism>
<name>A0A7J9FVQ2_9ROSI</name>
<comment type="caution">
    <text evidence="4">The sequence shown here is derived from an EMBL/GenBank/DDBJ whole genome shotgun (WGS) entry which is preliminary data.</text>
</comment>
<gene>
    <name evidence="4" type="ORF">Gotri_026559</name>
</gene>
<dbReference type="PANTHER" id="PTHR23155:SF1221">
    <property type="entry name" value="OS11G0481150 PROTEIN"/>
    <property type="match status" value="1"/>
</dbReference>
<protein>
    <recommendedName>
        <fullName evidence="3">Disease resistance protein winged helix domain-containing protein</fullName>
    </recommendedName>
</protein>
<dbReference type="Gene3D" id="3.80.10.10">
    <property type="entry name" value="Ribonuclease Inhibitor"/>
    <property type="match status" value="1"/>
</dbReference>
<accession>A0A7J9FVQ2</accession>
<proteinExistence type="predicted"/>
<evidence type="ECO:0000313" key="4">
    <source>
        <dbReference type="EMBL" id="MBA0789379.1"/>
    </source>
</evidence>
<dbReference type="InterPro" id="IPR036388">
    <property type="entry name" value="WH-like_DNA-bd_sf"/>
</dbReference>
<dbReference type="InterPro" id="IPR032675">
    <property type="entry name" value="LRR_dom_sf"/>
</dbReference>
<evidence type="ECO:0000256" key="2">
    <source>
        <dbReference type="ARBA" id="ARBA00022821"/>
    </source>
</evidence>
<dbReference type="EMBL" id="JABEZW010229399">
    <property type="protein sequence ID" value="MBA0789379.1"/>
    <property type="molecule type" value="Genomic_DNA"/>
</dbReference>
<dbReference type="Pfam" id="PF23559">
    <property type="entry name" value="WHD_DRP"/>
    <property type="match status" value="1"/>
</dbReference>
<dbReference type="SUPFAM" id="SSF52540">
    <property type="entry name" value="P-loop containing nucleoside triphosphate hydrolases"/>
    <property type="match status" value="1"/>
</dbReference>
<dbReference type="PANTHER" id="PTHR23155">
    <property type="entry name" value="DISEASE RESISTANCE PROTEIN RP"/>
    <property type="match status" value="1"/>
</dbReference>
<keyword evidence="5" id="KW-1185">Reference proteome</keyword>
<keyword evidence="1" id="KW-0677">Repeat</keyword>
<dbReference type="GO" id="GO:0098542">
    <property type="term" value="P:defense response to other organism"/>
    <property type="evidence" value="ECO:0007669"/>
    <property type="project" value="TreeGrafter"/>
</dbReference>
<evidence type="ECO:0000313" key="5">
    <source>
        <dbReference type="Proteomes" id="UP000593568"/>
    </source>
</evidence>
<dbReference type="InterPro" id="IPR058922">
    <property type="entry name" value="WHD_DRP"/>
</dbReference>
<evidence type="ECO:0000259" key="3">
    <source>
        <dbReference type="Pfam" id="PF23559"/>
    </source>
</evidence>
<dbReference type="AlphaFoldDB" id="A0A7J9FVQ2"/>
<feature type="domain" description="Disease resistance protein winged helix" evidence="3">
    <location>
        <begin position="132"/>
        <end position="199"/>
    </location>
</feature>
<dbReference type="Proteomes" id="UP000593568">
    <property type="component" value="Unassembled WGS sequence"/>
</dbReference>
<evidence type="ECO:0000256" key="1">
    <source>
        <dbReference type="ARBA" id="ARBA00022737"/>
    </source>
</evidence>
<dbReference type="InterPro" id="IPR044974">
    <property type="entry name" value="Disease_R_plants"/>
</dbReference>
<keyword evidence="2" id="KW-0611">Plant defense</keyword>
<reference evidence="4 5" key="1">
    <citation type="journal article" date="2019" name="Genome Biol. Evol.">
        <title>Insights into the evolution of the New World diploid cottons (Gossypium, subgenus Houzingenia) based on genome sequencing.</title>
        <authorList>
            <person name="Grover C.E."/>
            <person name="Arick M.A. 2nd"/>
            <person name="Thrash A."/>
            <person name="Conover J.L."/>
            <person name="Sanders W.S."/>
            <person name="Peterson D.G."/>
            <person name="Frelichowski J.E."/>
            <person name="Scheffler J.A."/>
            <person name="Scheffler B.E."/>
            <person name="Wendel J.F."/>
        </authorList>
    </citation>
    <scope>NUCLEOTIDE SEQUENCE [LARGE SCALE GENOMIC DNA]</scope>
    <source>
        <strain evidence="4">8</strain>
        <tissue evidence="4">Leaf</tissue>
    </source>
</reference>
<sequence>MLLLLLPPFEHTRLQIVSSIVDPLKAFHLDKLSDEDCLSIFTRHALKARNFDGHLQFKEIGEKIVRRCNGLPMAAKAIGSLLRTVKYREWENIYESEIWNLPEEQCGIIPSLRLSYHHLPSCLKQCFAYCSIFPKDYEFKEEEMILLWRAEGFLQQKAKLRTKDLGKQYFEDLVLRLFFQKSSKDESRFVMHDLINDLAQVVAGEIFSKLKGDRHQFSNRTRHSSYIVGRFCTVKKFEAFNQVKSLRTFLPLQLSRYCRAFLANTVLVDLFPRFGYLRVLSLSGYATTELPDVFENFKYLCYLNFSDTDIKCLPDSLCTLYHLETVGDEEEQRKKTQNNEARCKKYFYLLTNVQQGSLWLIAYFSHSFN</sequence>
<dbReference type="InterPro" id="IPR042197">
    <property type="entry name" value="Apaf_helical"/>
</dbReference>